<keyword evidence="2" id="KW-0732">Signal</keyword>
<feature type="region of interest" description="Disordered" evidence="1">
    <location>
        <begin position="23"/>
        <end position="53"/>
    </location>
</feature>
<dbReference type="PROSITE" id="PS51257">
    <property type="entry name" value="PROKAR_LIPOPROTEIN"/>
    <property type="match status" value="1"/>
</dbReference>
<organism evidence="3 4">
    <name type="scientific">Actinomadura harenae</name>
    <dbReference type="NCBI Taxonomy" id="2483351"/>
    <lineage>
        <taxon>Bacteria</taxon>
        <taxon>Bacillati</taxon>
        <taxon>Actinomycetota</taxon>
        <taxon>Actinomycetes</taxon>
        <taxon>Streptosporangiales</taxon>
        <taxon>Thermomonosporaceae</taxon>
        <taxon>Actinomadura</taxon>
    </lineage>
</organism>
<dbReference type="EMBL" id="RFFG01000003">
    <property type="protein sequence ID" value="RMI47358.1"/>
    <property type="molecule type" value="Genomic_DNA"/>
</dbReference>
<evidence type="ECO:0000256" key="2">
    <source>
        <dbReference type="SAM" id="SignalP"/>
    </source>
</evidence>
<name>A0A3M2MJ33_9ACTN</name>
<gene>
    <name evidence="3" type="ORF">EBO15_02230</name>
</gene>
<keyword evidence="4" id="KW-1185">Reference proteome</keyword>
<protein>
    <recommendedName>
        <fullName evidence="5">DUF4352 domain-containing protein</fullName>
    </recommendedName>
</protein>
<dbReference type="RefSeq" id="WP_122192592.1">
    <property type="nucleotide sequence ID" value="NZ_JBHSKC010000002.1"/>
</dbReference>
<accession>A0A3M2MJ33</accession>
<comment type="caution">
    <text evidence="3">The sequence shown here is derived from an EMBL/GenBank/DDBJ whole genome shotgun (WGS) entry which is preliminary data.</text>
</comment>
<evidence type="ECO:0000256" key="1">
    <source>
        <dbReference type="SAM" id="MobiDB-lite"/>
    </source>
</evidence>
<evidence type="ECO:0000313" key="3">
    <source>
        <dbReference type="EMBL" id="RMI47358.1"/>
    </source>
</evidence>
<feature type="signal peptide" evidence="2">
    <location>
        <begin position="1"/>
        <end position="20"/>
    </location>
</feature>
<reference evidence="3 4" key="1">
    <citation type="submission" date="2018-10" db="EMBL/GenBank/DDBJ databases">
        <title>Isolation from soil.</title>
        <authorList>
            <person name="Hu J."/>
        </authorList>
    </citation>
    <scope>NUCLEOTIDE SEQUENCE [LARGE SCALE GENOMIC DNA]</scope>
    <source>
        <strain evidence="3 4">NEAU-Ht49</strain>
    </source>
</reference>
<feature type="chain" id="PRO_5038939847" description="DUF4352 domain-containing protein" evidence="2">
    <location>
        <begin position="21"/>
        <end position="186"/>
    </location>
</feature>
<dbReference type="AlphaFoldDB" id="A0A3M2MJ33"/>
<dbReference type="Proteomes" id="UP000282674">
    <property type="component" value="Unassembled WGS sequence"/>
</dbReference>
<proteinExistence type="predicted"/>
<evidence type="ECO:0008006" key="5">
    <source>
        <dbReference type="Google" id="ProtNLM"/>
    </source>
</evidence>
<sequence>MTARIAAVLSILGLALTACSNPLAPKAEPSPSKPQESATTPAPPSTPAALQLGTPGTAATPYIAASVTAFTYRQPLPGRHLPRVGYEWAGAEVETCMKRSTTQFTTVAVQAWLLRLPDGSTLQPEEPLSKDYEVTLYPVSPRNIQPGVCVRGWAVFEVPAKQRANGIVYKAPNPDSPIAPITWAFT</sequence>
<dbReference type="OrthoDB" id="4207206at2"/>
<evidence type="ECO:0000313" key="4">
    <source>
        <dbReference type="Proteomes" id="UP000282674"/>
    </source>
</evidence>